<name>A0A1F5HG01_9BACT</name>
<evidence type="ECO:0000313" key="1">
    <source>
        <dbReference type="EMBL" id="OGE03077.1"/>
    </source>
</evidence>
<reference evidence="1 2" key="1">
    <citation type="journal article" date="2016" name="Nat. Commun.">
        <title>Thousands of microbial genomes shed light on interconnected biogeochemical processes in an aquifer system.</title>
        <authorList>
            <person name="Anantharaman K."/>
            <person name="Brown C.T."/>
            <person name="Hug L.A."/>
            <person name="Sharon I."/>
            <person name="Castelle C.J."/>
            <person name="Probst A.J."/>
            <person name="Thomas B.C."/>
            <person name="Singh A."/>
            <person name="Wilkins M.J."/>
            <person name="Karaoz U."/>
            <person name="Brodie E.L."/>
            <person name="Williams K.H."/>
            <person name="Hubbard S.S."/>
            <person name="Banfield J.F."/>
        </authorList>
    </citation>
    <scope>NUCLEOTIDE SEQUENCE [LARGE SCALE GENOMIC DNA]</scope>
</reference>
<comment type="caution">
    <text evidence="1">The sequence shown here is derived from an EMBL/GenBank/DDBJ whole genome shotgun (WGS) entry which is preliminary data.</text>
</comment>
<protein>
    <submittedName>
        <fullName evidence="1">Uncharacterized protein</fullName>
    </submittedName>
</protein>
<proteinExistence type="predicted"/>
<sequence>MDLEERFFKVYNRLPLGLRDDIVLVIKDEPITWKIARLEIENKTPLSKQILEKLAALEII</sequence>
<dbReference type="STRING" id="1797737.A2196_04130"/>
<evidence type="ECO:0000313" key="2">
    <source>
        <dbReference type="Proteomes" id="UP000176751"/>
    </source>
</evidence>
<accession>A0A1F5HG01</accession>
<gene>
    <name evidence="1" type="ORF">A2196_04130</name>
</gene>
<organism evidence="1 2">
    <name type="scientific">Candidatus Curtissbacteria bacterium RIFOXYA1_FULL_41_14</name>
    <dbReference type="NCBI Taxonomy" id="1797737"/>
    <lineage>
        <taxon>Bacteria</taxon>
        <taxon>Candidatus Curtissiibacteriota</taxon>
    </lineage>
</organism>
<dbReference type="EMBL" id="MFCA01000005">
    <property type="protein sequence ID" value="OGE03077.1"/>
    <property type="molecule type" value="Genomic_DNA"/>
</dbReference>
<dbReference type="Proteomes" id="UP000176751">
    <property type="component" value="Unassembled WGS sequence"/>
</dbReference>
<dbReference type="AlphaFoldDB" id="A0A1F5HG01"/>